<dbReference type="HAMAP" id="MF_01987">
    <property type="entry name" value="Ribokinase"/>
    <property type="match status" value="1"/>
</dbReference>
<dbReference type="Proteomes" id="UP000228948">
    <property type="component" value="Chromosome"/>
</dbReference>
<dbReference type="PRINTS" id="PR00990">
    <property type="entry name" value="RIBOKINASE"/>
</dbReference>
<keyword evidence="8 9" id="KW-0119">Carbohydrate metabolism</keyword>
<name>A0A2K8KDN9_9RHOB</name>
<dbReference type="EC" id="2.7.1.15" evidence="9"/>
<dbReference type="PANTHER" id="PTHR10584:SF166">
    <property type="entry name" value="RIBOKINASE"/>
    <property type="match status" value="1"/>
</dbReference>
<feature type="binding site" evidence="9">
    <location>
        <position position="245"/>
    </location>
    <ligand>
        <name>substrate</name>
    </ligand>
</feature>
<proteinExistence type="inferred from homology"/>
<dbReference type="GO" id="GO:0019303">
    <property type="term" value="P:D-ribose catabolic process"/>
    <property type="evidence" value="ECO:0007669"/>
    <property type="project" value="UniProtKB-UniRule"/>
</dbReference>
<keyword evidence="3 9" id="KW-0547">Nucleotide-binding</keyword>
<feature type="binding site" evidence="9">
    <location>
        <begin position="213"/>
        <end position="218"/>
    </location>
    <ligand>
        <name>ATP</name>
        <dbReference type="ChEBI" id="CHEBI:30616"/>
    </ligand>
</feature>
<comment type="function">
    <text evidence="9">Catalyzes the phosphorylation of ribose at O-5 in a reaction requiring ATP and magnesium. The resulting D-ribose-5-phosphate can then be used either for sythesis of nucleotides, histidine, and tryptophan, or as a component of the pentose phosphate pathway.</text>
</comment>
<comment type="catalytic activity">
    <reaction evidence="9">
        <text>D-ribose + ATP = D-ribose 5-phosphate + ADP + H(+)</text>
        <dbReference type="Rhea" id="RHEA:13697"/>
        <dbReference type="ChEBI" id="CHEBI:15378"/>
        <dbReference type="ChEBI" id="CHEBI:30616"/>
        <dbReference type="ChEBI" id="CHEBI:47013"/>
        <dbReference type="ChEBI" id="CHEBI:78346"/>
        <dbReference type="ChEBI" id="CHEBI:456216"/>
        <dbReference type="EC" id="2.7.1.15"/>
    </reaction>
</comment>
<evidence type="ECO:0000313" key="11">
    <source>
        <dbReference type="EMBL" id="ATX67539.1"/>
    </source>
</evidence>
<evidence type="ECO:0000256" key="5">
    <source>
        <dbReference type="ARBA" id="ARBA00022840"/>
    </source>
</evidence>
<dbReference type="STRING" id="441209.GCA_001870665_03341"/>
<evidence type="ECO:0000256" key="7">
    <source>
        <dbReference type="ARBA" id="ARBA00022958"/>
    </source>
</evidence>
<dbReference type="GO" id="GO:0005737">
    <property type="term" value="C:cytoplasm"/>
    <property type="evidence" value="ECO:0007669"/>
    <property type="project" value="UniProtKB-SubCell"/>
</dbReference>
<comment type="caution">
    <text evidence="9">Lacks conserved residue(s) required for the propagation of feature annotation.</text>
</comment>
<comment type="cofactor">
    <cofactor evidence="9">
        <name>Mg(2+)</name>
        <dbReference type="ChEBI" id="CHEBI:18420"/>
    </cofactor>
    <text evidence="9">Requires a divalent cation, most likely magnesium in vivo, as an electrophilic catalyst to aid phosphoryl group transfer. It is the chelate of the metal and the nucleotide that is the actual substrate.</text>
</comment>
<feature type="binding site" evidence="9">
    <location>
        <position position="182"/>
    </location>
    <ligand>
        <name>ATP</name>
        <dbReference type="ChEBI" id="CHEBI:30616"/>
    </ligand>
</feature>
<evidence type="ECO:0000256" key="4">
    <source>
        <dbReference type="ARBA" id="ARBA00022777"/>
    </source>
</evidence>
<feature type="domain" description="Carbohydrate kinase PfkB" evidence="10">
    <location>
        <begin position="5"/>
        <end position="285"/>
    </location>
</feature>
<evidence type="ECO:0000259" key="10">
    <source>
        <dbReference type="Pfam" id="PF00294"/>
    </source>
</evidence>
<feature type="binding site" evidence="9">
    <location>
        <begin position="244"/>
        <end position="245"/>
    </location>
    <ligand>
        <name>ATP</name>
        <dbReference type="ChEBI" id="CHEBI:30616"/>
    </ligand>
</feature>
<evidence type="ECO:0000256" key="1">
    <source>
        <dbReference type="ARBA" id="ARBA00022679"/>
    </source>
</evidence>
<comment type="pathway">
    <text evidence="9">Carbohydrate metabolism; D-ribose degradation; D-ribose 5-phosphate from beta-D-ribopyranose: step 2/2.</text>
</comment>
<dbReference type="InterPro" id="IPR011877">
    <property type="entry name" value="Ribokinase"/>
</dbReference>
<dbReference type="PANTHER" id="PTHR10584">
    <property type="entry name" value="SUGAR KINASE"/>
    <property type="match status" value="1"/>
</dbReference>
<gene>
    <name evidence="9" type="primary">rbsK</name>
    <name evidence="11" type="ORF">BG454_18395</name>
</gene>
<comment type="similarity">
    <text evidence="9">Belongs to the carbohydrate kinase PfkB family. Ribokinase subfamily.</text>
</comment>
<organism evidence="11 12">
    <name type="scientific">Roseinatronobacter bogoriensis subsp. barguzinensis</name>
    <dbReference type="NCBI Taxonomy" id="441209"/>
    <lineage>
        <taxon>Bacteria</taxon>
        <taxon>Pseudomonadati</taxon>
        <taxon>Pseudomonadota</taxon>
        <taxon>Alphaproteobacteria</taxon>
        <taxon>Rhodobacterales</taxon>
        <taxon>Paracoccaceae</taxon>
        <taxon>Roseinatronobacter</taxon>
    </lineage>
</organism>
<evidence type="ECO:0000313" key="12">
    <source>
        <dbReference type="Proteomes" id="UP000228948"/>
    </source>
</evidence>
<feature type="binding site" evidence="9">
    <location>
        <position position="280"/>
    </location>
    <ligand>
        <name>K(+)</name>
        <dbReference type="ChEBI" id="CHEBI:29103"/>
    </ligand>
</feature>
<comment type="subunit">
    <text evidence="9">Homodimer.</text>
</comment>
<feature type="binding site" evidence="9">
    <location>
        <position position="239"/>
    </location>
    <ligand>
        <name>K(+)</name>
        <dbReference type="ChEBI" id="CHEBI:29103"/>
    </ligand>
</feature>
<dbReference type="InterPro" id="IPR002139">
    <property type="entry name" value="Ribo/fructo_kinase"/>
</dbReference>
<dbReference type="Gene3D" id="3.40.1190.20">
    <property type="match status" value="1"/>
</dbReference>
<keyword evidence="4 9" id="KW-0418">Kinase</keyword>
<evidence type="ECO:0000256" key="8">
    <source>
        <dbReference type="ARBA" id="ARBA00023277"/>
    </source>
</evidence>
<keyword evidence="9" id="KW-0963">Cytoplasm</keyword>
<keyword evidence="12" id="KW-1185">Reference proteome</keyword>
<dbReference type="GO" id="GO:0046872">
    <property type="term" value="F:metal ion binding"/>
    <property type="evidence" value="ECO:0007669"/>
    <property type="project" value="UniProtKB-KW"/>
</dbReference>
<feature type="binding site" evidence="9">
    <location>
        <begin position="38"/>
        <end position="42"/>
    </location>
    <ligand>
        <name>substrate</name>
    </ligand>
</feature>
<dbReference type="KEGG" id="rbg:BG454_18395"/>
<feature type="binding site" evidence="9">
    <location>
        <position position="241"/>
    </location>
    <ligand>
        <name>K(+)</name>
        <dbReference type="ChEBI" id="CHEBI:29103"/>
    </ligand>
</feature>
<dbReference type="RefSeq" id="WP_071479117.1">
    <property type="nucleotide sequence ID" value="NZ_CP024899.1"/>
</dbReference>
<keyword evidence="1 9" id="KW-0808">Transferase</keyword>
<comment type="subcellular location">
    <subcellularLocation>
        <location evidence="9">Cytoplasm</location>
    </subcellularLocation>
</comment>
<dbReference type="EMBL" id="CP024899">
    <property type="protein sequence ID" value="ATX67539.1"/>
    <property type="molecule type" value="Genomic_DNA"/>
</dbReference>
<dbReference type="GO" id="GO:0005524">
    <property type="term" value="F:ATP binding"/>
    <property type="evidence" value="ECO:0007669"/>
    <property type="project" value="UniProtKB-UniRule"/>
</dbReference>
<evidence type="ECO:0000256" key="6">
    <source>
        <dbReference type="ARBA" id="ARBA00022842"/>
    </source>
</evidence>
<dbReference type="AlphaFoldDB" id="A0A2K8KDN9"/>
<dbReference type="OrthoDB" id="9792663at2"/>
<keyword evidence="6 9" id="KW-0460">Magnesium</keyword>
<reference evidence="11 12" key="1">
    <citation type="submission" date="2017-11" db="EMBL/GenBank/DDBJ databases">
        <title>Revised Sequence and Annotation of the Rhodobaca barguzinensis strain alga05 Genome.</title>
        <authorList>
            <person name="Kopejtka K."/>
            <person name="Tomasch J.M."/>
            <person name="Bunk B."/>
            <person name="Koblizek M."/>
        </authorList>
    </citation>
    <scope>NUCLEOTIDE SEQUENCE [LARGE SCALE GENOMIC DNA]</scope>
    <source>
        <strain evidence="12">alga05</strain>
    </source>
</reference>
<keyword evidence="5 9" id="KW-0067">ATP-binding</keyword>
<feature type="active site" description="Proton acceptor" evidence="9">
    <location>
        <position position="245"/>
    </location>
</feature>
<dbReference type="GO" id="GO:0004747">
    <property type="term" value="F:ribokinase activity"/>
    <property type="evidence" value="ECO:0007669"/>
    <property type="project" value="UniProtKB-UniRule"/>
</dbReference>
<comment type="activity regulation">
    <text evidence="9">Activated by a monovalent cation that binds near, but not in, the active site. The most likely occupant of the site in vivo is potassium. Ion binding induces a conformational change that may alter substrate affinity.</text>
</comment>
<dbReference type="InterPro" id="IPR011611">
    <property type="entry name" value="PfkB_dom"/>
</dbReference>
<feature type="binding site" evidence="9">
    <location>
        <begin position="10"/>
        <end position="12"/>
    </location>
    <ligand>
        <name>substrate</name>
    </ligand>
</feature>
<keyword evidence="7 9" id="KW-0630">Potassium</keyword>
<evidence type="ECO:0000256" key="3">
    <source>
        <dbReference type="ARBA" id="ARBA00022741"/>
    </source>
</evidence>
<dbReference type="SUPFAM" id="SSF53613">
    <property type="entry name" value="Ribokinase-like"/>
    <property type="match status" value="1"/>
</dbReference>
<keyword evidence="2 9" id="KW-0479">Metal-binding</keyword>
<evidence type="ECO:0000256" key="2">
    <source>
        <dbReference type="ARBA" id="ARBA00022723"/>
    </source>
</evidence>
<accession>A0A2K8KDN9</accession>
<evidence type="ECO:0000256" key="9">
    <source>
        <dbReference type="HAMAP-Rule" id="MF_01987"/>
    </source>
</evidence>
<feature type="binding site" evidence="9">
    <location>
        <position position="278"/>
    </location>
    <ligand>
        <name>K(+)</name>
        <dbReference type="ChEBI" id="CHEBI:29103"/>
    </ligand>
</feature>
<feature type="binding site" evidence="9">
    <location>
        <position position="275"/>
    </location>
    <ligand>
        <name>K(+)</name>
        <dbReference type="ChEBI" id="CHEBI:29103"/>
    </ligand>
</feature>
<sequence length="304" mass="32206">MRLHVLGNVTEDILFRVPRLPLPGETLIANRRDRDIGGKGLNQALIAARCGLTVSLSCPVGEDTVSADLIRQLADEPLQANLVLIPECSTDQSIISVSEDGENHIVSSTQAADSLTPDNAIAALQDIETGDILLVQGNLSYPTTSAAIKHVHAREGKVIVNPSPIRWDYSPLLPFIDVLVLNVHEGQVLSGQRHPSDAASYLLAAGAGEVVMTLGAAGAQWWRDGEHAEVPSAPTQVVDTAGAGDTFCSTYIAARARNATAAKALAVAANAAAITVSRHGTWSAFPSKEELARLFENSRECEPQ</sequence>
<dbReference type="Pfam" id="PF00294">
    <property type="entry name" value="PfkB"/>
    <property type="match status" value="1"/>
</dbReference>
<protein>
    <recommendedName>
        <fullName evidence="9">Ribokinase</fullName>
        <shortName evidence="9">RK</shortName>
        <ecNumber evidence="9">2.7.1.15</ecNumber>
    </recommendedName>
</protein>
<dbReference type="UniPathway" id="UPA00916">
    <property type="reaction ID" value="UER00889"/>
</dbReference>
<dbReference type="InterPro" id="IPR029056">
    <property type="entry name" value="Ribokinase-like"/>
</dbReference>
<dbReference type="CDD" id="cd01174">
    <property type="entry name" value="ribokinase"/>
    <property type="match status" value="1"/>
</dbReference>